<feature type="compositionally biased region" description="Basic and acidic residues" evidence="3">
    <location>
        <begin position="10"/>
        <end position="27"/>
    </location>
</feature>
<name>A7IK32_XANP2</name>
<dbReference type="InterPro" id="IPR050469">
    <property type="entry name" value="Diguanylate_Cyclase"/>
</dbReference>
<evidence type="ECO:0000313" key="5">
    <source>
        <dbReference type="EMBL" id="ABS68375.1"/>
    </source>
</evidence>
<sequence length="349" mass="39071">MAPVHVPRPAGRDMPPDRPSDRLRRENSTPQPATRAISLGQMNDILERLRQLEQSTPVLVALFDASDRLRYANAAFRTTMFIAEGEDITWEEMVRRNYHAGRGTVINTSDIDEWIIVHRSRRGKQRHKVFEVDFHDGRWLLVTQVVSDDGWMLAHAVDVTAFRPDERAMRLARDRALYASYTDDLTGVANRRFVGARVADMLEPDGPGGAFCLIDLDQFKAINDRFGHQAGDLILRDFAARMVREVRRSDCFGRVGGEEFVLVLPATSARAARGIVEQALDVVRQARALTAQPDFAYSFSAGIAESRPGDTFADLYSRADRALYAAKMAGRSRVEVEQDRPPAAVASAE</sequence>
<evidence type="ECO:0000256" key="1">
    <source>
        <dbReference type="ARBA" id="ARBA00012528"/>
    </source>
</evidence>
<dbReference type="Gene3D" id="3.30.70.270">
    <property type="match status" value="1"/>
</dbReference>
<dbReference type="STRING" id="78245.Xaut_3145"/>
<dbReference type="Proteomes" id="UP000002417">
    <property type="component" value="Chromosome"/>
</dbReference>
<dbReference type="InterPro" id="IPR043128">
    <property type="entry name" value="Rev_trsase/Diguanyl_cyclase"/>
</dbReference>
<dbReference type="HOGENOM" id="CLU_000445_11_4_5"/>
<proteinExistence type="predicted"/>
<dbReference type="CDD" id="cd01949">
    <property type="entry name" value="GGDEF"/>
    <property type="match status" value="1"/>
</dbReference>
<dbReference type="Pfam" id="PF00990">
    <property type="entry name" value="GGDEF"/>
    <property type="match status" value="1"/>
</dbReference>
<dbReference type="PROSITE" id="PS50887">
    <property type="entry name" value="GGDEF"/>
    <property type="match status" value="1"/>
</dbReference>
<dbReference type="SUPFAM" id="SSF55073">
    <property type="entry name" value="Nucleotide cyclase"/>
    <property type="match status" value="1"/>
</dbReference>
<reference evidence="5 6" key="1">
    <citation type="submission" date="2007-07" db="EMBL/GenBank/DDBJ databases">
        <title>Complete sequence of chromosome of Xanthobacter autotrophicus Py2.</title>
        <authorList>
            <consortium name="US DOE Joint Genome Institute"/>
            <person name="Copeland A."/>
            <person name="Lucas S."/>
            <person name="Lapidus A."/>
            <person name="Barry K."/>
            <person name="Glavina del Rio T."/>
            <person name="Hammon N."/>
            <person name="Israni S."/>
            <person name="Dalin E."/>
            <person name="Tice H."/>
            <person name="Pitluck S."/>
            <person name="Sims D."/>
            <person name="Brettin T."/>
            <person name="Bruce D."/>
            <person name="Detter J.C."/>
            <person name="Han C."/>
            <person name="Tapia R."/>
            <person name="Brainard J."/>
            <person name="Schmutz J."/>
            <person name="Larimer F."/>
            <person name="Land M."/>
            <person name="Hauser L."/>
            <person name="Kyrpides N."/>
            <person name="Kim E."/>
            <person name="Ensigns S.A."/>
            <person name="Richardson P."/>
        </authorList>
    </citation>
    <scope>NUCLEOTIDE SEQUENCE [LARGE SCALE GENOMIC DNA]</scope>
    <source>
        <strain evidence="6">ATCC BAA-1158 / Py2</strain>
    </source>
</reference>
<accession>A7IK32</accession>
<dbReference type="InterPro" id="IPR000160">
    <property type="entry name" value="GGDEF_dom"/>
</dbReference>
<evidence type="ECO:0000256" key="3">
    <source>
        <dbReference type="SAM" id="MobiDB-lite"/>
    </source>
</evidence>
<dbReference type="PhylomeDB" id="A7IK32"/>
<dbReference type="GO" id="GO:0052621">
    <property type="term" value="F:diguanylate cyclase activity"/>
    <property type="evidence" value="ECO:0007669"/>
    <property type="project" value="UniProtKB-EC"/>
</dbReference>
<dbReference type="PANTHER" id="PTHR45138:SF9">
    <property type="entry name" value="DIGUANYLATE CYCLASE DGCM-RELATED"/>
    <property type="match status" value="1"/>
</dbReference>
<dbReference type="NCBIfam" id="TIGR00254">
    <property type="entry name" value="GGDEF"/>
    <property type="match status" value="1"/>
</dbReference>
<dbReference type="EMBL" id="CP000781">
    <property type="protein sequence ID" value="ABS68375.1"/>
    <property type="molecule type" value="Genomic_DNA"/>
</dbReference>
<evidence type="ECO:0000259" key="4">
    <source>
        <dbReference type="PROSITE" id="PS50887"/>
    </source>
</evidence>
<dbReference type="KEGG" id="xau:Xaut_3145"/>
<dbReference type="PANTHER" id="PTHR45138">
    <property type="entry name" value="REGULATORY COMPONENTS OF SENSORY TRANSDUCTION SYSTEM"/>
    <property type="match status" value="1"/>
</dbReference>
<feature type="region of interest" description="Disordered" evidence="3">
    <location>
        <begin position="1"/>
        <end position="33"/>
    </location>
</feature>
<dbReference type="EC" id="2.7.7.65" evidence="1"/>
<keyword evidence="6" id="KW-1185">Reference proteome</keyword>
<organism evidence="5 6">
    <name type="scientific">Xanthobacter autotrophicus (strain ATCC BAA-1158 / Py2)</name>
    <dbReference type="NCBI Taxonomy" id="78245"/>
    <lineage>
        <taxon>Bacteria</taxon>
        <taxon>Pseudomonadati</taxon>
        <taxon>Pseudomonadota</taxon>
        <taxon>Alphaproteobacteria</taxon>
        <taxon>Hyphomicrobiales</taxon>
        <taxon>Xanthobacteraceae</taxon>
        <taxon>Xanthobacter</taxon>
    </lineage>
</organism>
<feature type="domain" description="GGDEF" evidence="4">
    <location>
        <begin position="207"/>
        <end position="339"/>
    </location>
</feature>
<dbReference type="SMART" id="SM00267">
    <property type="entry name" value="GGDEF"/>
    <property type="match status" value="1"/>
</dbReference>
<dbReference type="InterPro" id="IPR029787">
    <property type="entry name" value="Nucleotide_cyclase"/>
</dbReference>
<evidence type="ECO:0000313" key="6">
    <source>
        <dbReference type="Proteomes" id="UP000002417"/>
    </source>
</evidence>
<protein>
    <recommendedName>
        <fullName evidence="1">diguanylate cyclase</fullName>
        <ecNumber evidence="1">2.7.7.65</ecNumber>
    </recommendedName>
</protein>
<comment type="catalytic activity">
    <reaction evidence="2">
        <text>2 GTP = 3',3'-c-di-GMP + 2 diphosphate</text>
        <dbReference type="Rhea" id="RHEA:24898"/>
        <dbReference type="ChEBI" id="CHEBI:33019"/>
        <dbReference type="ChEBI" id="CHEBI:37565"/>
        <dbReference type="ChEBI" id="CHEBI:58805"/>
        <dbReference type="EC" id="2.7.7.65"/>
    </reaction>
</comment>
<gene>
    <name evidence="5" type="ordered locus">Xaut_3145</name>
</gene>
<dbReference type="AlphaFoldDB" id="A7IK32"/>
<evidence type="ECO:0000256" key="2">
    <source>
        <dbReference type="ARBA" id="ARBA00034247"/>
    </source>
</evidence>
<dbReference type="eggNOG" id="COG3706">
    <property type="taxonomic scope" value="Bacteria"/>
</dbReference>